<protein>
    <submittedName>
        <fullName evidence="1">Uncharacterized protein</fullName>
    </submittedName>
</protein>
<dbReference type="EMBL" id="KB468124">
    <property type="protein sequence ID" value="PCH42683.1"/>
    <property type="molecule type" value="Genomic_DNA"/>
</dbReference>
<keyword evidence="2" id="KW-1185">Reference proteome</keyword>
<reference evidence="1 2" key="1">
    <citation type="journal article" date="2012" name="Science">
        <title>The Paleozoic origin of enzymatic lignin decomposition reconstructed from 31 fungal genomes.</title>
        <authorList>
            <person name="Floudas D."/>
            <person name="Binder M."/>
            <person name="Riley R."/>
            <person name="Barry K."/>
            <person name="Blanchette R.A."/>
            <person name="Henrissat B."/>
            <person name="Martinez A.T."/>
            <person name="Otillar R."/>
            <person name="Spatafora J.W."/>
            <person name="Yadav J.S."/>
            <person name="Aerts A."/>
            <person name="Benoit I."/>
            <person name="Boyd A."/>
            <person name="Carlson A."/>
            <person name="Copeland A."/>
            <person name="Coutinho P.M."/>
            <person name="de Vries R.P."/>
            <person name="Ferreira P."/>
            <person name="Findley K."/>
            <person name="Foster B."/>
            <person name="Gaskell J."/>
            <person name="Glotzer D."/>
            <person name="Gorecki P."/>
            <person name="Heitman J."/>
            <person name="Hesse C."/>
            <person name="Hori C."/>
            <person name="Igarashi K."/>
            <person name="Jurgens J.A."/>
            <person name="Kallen N."/>
            <person name="Kersten P."/>
            <person name="Kohler A."/>
            <person name="Kuees U."/>
            <person name="Kumar T.K.A."/>
            <person name="Kuo A."/>
            <person name="LaButti K."/>
            <person name="Larrondo L.F."/>
            <person name="Lindquist E."/>
            <person name="Ling A."/>
            <person name="Lombard V."/>
            <person name="Lucas S."/>
            <person name="Lundell T."/>
            <person name="Martin R."/>
            <person name="McLaughlin D.J."/>
            <person name="Morgenstern I."/>
            <person name="Morin E."/>
            <person name="Murat C."/>
            <person name="Nagy L.G."/>
            <person name="Nolan M."/>
            <person name="Ohm R.A."/>
            <person name="Patyshakuliyeva A."/>
            <person name="Rokas A."/>
            <person name="Ruiz-Duenas F.J."/>
            <person name="Sabat G."/>
            <person name="Salamov A."/>
            <person name="Samejima M."/>
            <person name="Schmutz J."/>
            <person name="Slot J.C."/>
            <person name="St John F."/>
            <person name="Stenlid J."/>
            <person name="Sun H."/>
            <person name="Sun S."/>
            <person name="Syed K."/>
            <person name="Tsang A."/>
            <person name="Wiebenga A."/>
            <person name="Young D."/>
            <person name="Pisabarro A."/>
            <person name="Eastwood D.C."/>
            <person name="Martin F."/>
            <person name="Cullen D."/>
            <person name="Grigoriev I.V."/>
            <person name="Hibbett D.S."/>
        </authorList>
    </citation>
    <scope>NUCLEOTIDE SEQUENCE [LARGE SCALE GENOMIC DNA]</scope>
    <source>
        <strain evidence="1 2">MD-104</strain>
    </source>
</reference>
<sequence>VPRDPPARAAYEAVYVPAQAAHARPQPICRRHSVPRSTGCSGFVQMGSAAVHFLIAPPSSVSNRCQPRLGA</sequence>
<feature type="non-terminal residue" evidence="1">
    <location>
        <position position="1"/>
    </location>
</feature>
<proteinExistence type="predicted"/>
<evidence type="ECO:0000313" key="1">
    <source>
        <dbReference type="EMBL" id="PCH42683.1"/>
    </source>
</evidence>
<accession>A0A2H3JRZ8</accession>
<organism evidence="1 2">
    <name type="scientific">Wolfiporia cocos (strain MD-104)</name>
    <name type="common">Brown rot fungus</name>
    <dbReference type="NCBI Taxonomy" id="742152"/>
    <lineage>
        <taxon>Eukaryota</taxon>
        <taxon>Fungi</taxon>
        <taxon>Dikarya</taxon>
        <taxon>Basidiomycota</taxon>
        <taxon>Agaricomycotina</taxon>
        <taxon>Agaricomycetes</taxon>
        <taxon>Polyporales</taxon>
        <taxon>Phaeolaceae</taxon>
        <taxon>Wolfiporia</taxon>
    </lineage>
</organism>
<dbReference type="AlphaFoldDB" id="A0A2H3JRZ8"/>
<evidence type="ECO:0000313" key="2">
    <source>
        <dbReference type="Proteomes" id="UP000218811"/>
    </source>
</evidence>
<dbReference type="Proteomes" id="UP000218811">
    <property type="component" value="Unassembled WGS sequence"/>
</dbReference>
<gene>
    <name evidence="1" type="ORF">WOLCODRAFT_25502</name>
</gene>
<name>A0A2H3JRZ8_WOLCO</name>